<dbReference type="Pfam" id="PF13966">
    <property type="entry name" value="zf-RVT"/>
    <property type="match status" value="1"/>
</dbReference>
<reference evidence="2" key="1">
    <citation type="submission" date="2004-12" db="EMBL/GenBank/DDBJ databases">
        <authorList>
            <person name="Town C.D."/>
        </authorList>
    </citation>
    <scope>NUCLEOTIDE SEQUENCE</scope>
</reference>
<reference evidence="2" key="2">
    <citation type="submission" date="2007-03" db="EMBL/GenBank/DDBJ databases">
        <authorList>
            <consortium name="The International Medicago Genome Annotation Group"/>
        </authorList>
    </citation>
    <scope>NUCLEOTIDE SEQUENCE</scope>
</reference>
<gene>
    <name evidence="2" type="ORF">MtrDRAFT_AC148995g7v2</name>
</gene>
<proteinExistence type="predicted"/>
<dbReference type="PANTHER" id="PTHR36617">
    <property type="entry name" value="PROTEIN, PUTATIVE-RELATED"/>
    <property type="match status" value="1"/>
</dbReference>
<dbReference type="EMBL" id="AC148995">
    <property type="protein sequence ID" value="ABD32793.1"/>
    <property type="molecule type" value="Genomic_DNA"/>
</dbReference>
<dbReference type="PANTHER" id="PTHR36617:SF5">
    <property type="entry name" value="OS05G0421675 PROTEIN"/>
    <property type="match status" value="1"/>
</dbReference>
<name>Q2HV58_MEDTR</name>
<keyword evidence="2" id="KW-0548">Nucleotidyltransferase</keyword>
<sequence length="373" mass="44428">MGFGVKRLREFNISLLGKWVWRVLEDRESLWNVVLRAKYGEVGGRVRFCEGVGSIWWSHLNQIRSGVGLAETTWLVDNIVRKVEDESTTMFWEDPWLLDVPLAVSFSRLFELSENKDVTVREMFLLGWGADGGAWRWRRRLFAWEEELVGECVERLVNFVLQVDMTNRWVWRLHSSQLYMVHSAYSYLTAVDTNITAEFDQFLWLKAVPLKVNIFVWRLFLNRLATKDNLRKRNVLEATYVSCGALCGKEEEMDHLFFQCDYYGQLWLLISNWLGFVTVFHGNLYTHDNQFCALRDFSKNSMKAFTIIWISVLFTIWKDRNRRIFQNQIDHLEALLERVKLQTFWWLKANYITFAFDYPFWRQNPLCCLQTVL</sequence>
<evidence type="ECO:0000259" key="1">
    <source>
        <dbReference type="Pfam" id="PF13966"/>
    </source>
</evidence>
<feature type="domain" description="Reverse transcriptase zinc-binding" evidence="1">
    <location>
        <begin position="179"/>
        <end position="267"/>
    </location>
</feature>
<evidence type="ECO:0000313" key="2">
    <source>
        <dbReference type="EMBL" id="ABD32793.1"/>
    </source>
</evidence>
<keyword evidence="2" id="KW-0808">Transferase</keyword>
<dbReference type="InterPro" id="IPR026960">
    <property type="entry name" value="RVT-Znf"/>
</dbReference>
<dbReference type="AlphaFoldDB" id="Q2HV58"/>
<organism evidence="2">
    <name type="scientific">Medicago truncatula</name>
    <name type="common">Barrel medic</name>
    <name type="synonym">Medicago tribuloides</name>
    <dbReference type="NCBI Taxonomy" id="3880"/>
    <lineage>
        <taxon>Eukaryota</taxon>
        <taxon>Viridiplantae</taxon>
        <taxon>Streptophyta</taxon>
        <taxon>Embryophyta</taxon>
        <taxon>Tracheophyta</taxon>
        <taxon>Spermatophyta</taxon>
        <taxon>Magnoliopsida</taxon>
        <taxon>eudicotyledons</taxon>
        <taxon>Gunneridae</taxon>
        <taxon>Pentapetalae</taxon>
        <taxon>rosids</taxon>
        <taxon>fabids</taxon>
        <taxon>Fabales</taxon>
        <taxon>Fabaceae</taxon>
        <taxon>Papilionoideae</taxon>
        <taxon>50 kb inversion clade</taxon>
        <taxon>NPAAA clade</taxon>
        <taxon>Hologalegina</taxon>
        <taxon>IRL clade</taxon>
        <taxon>Trifolieae</taxon>
        <taxon>Medicago</taxon>
    </lineage>
</organism>
<accession>Q2HV58</accession>
<protein>
    <submittedName>
        <fullName evidence="2">Putative non-LTR retroelement reverse transcriptase, related</fullName>
    </submittedName>
</protein>
<keyword evidence="2" id="KW-0695">RNA-directed DNA polymerase</keyword>
<dbReference type="GO" id="GO:0003964">
    <property type="term" value="F:RNA-directed DNA polymerase activity"/>
    <property type="evidence" value="ECO:0007669"/>
    <property type="project" value="UniProtKB-KW"/>
</dbReference>